<keyword evidence="3" id="KW-0560">Oxidoreductase</keyword>
<keyword evidence="1" id="KW-0812">Transmembrane</keyword>
<dbReference type="KEGG" id="mev:Metev_1924"/>
<evidence type="ECO:0000256" key="1">
    <source>
        <dbReference type="SAM" id="Phobius"/>
    </source>
</evidence>
<dbReference type="EMBL" id="CP002069">
    <property type="protein sequence ID" value="ADI74755.1"/>
    <property type="molecule type" value="Genomic_DNA"/>
</dbReference>
<evidence type="ECO:0000313" key="4">
    <source>
        <dbReference type="Proteomes" id="UP000000391"/>
    </source>
</evidence>
<dbReference type="AlphaFoldDB" id="D7EA84"/>
<protein>
    <submittedName>
        <fullName evidence="3">Quinoprotein glucose dehydrogenase</fullName>
        <ecNumber evidence="3">1.1.5.2</ecNumber>
    </submittedName>
</protein>
<dbReference type="Pfam" id="PF07995">
    <property type="entry name" value="GSDH"/>
    <property type="match status" value="1"/>
</dbReference>
<dbReference type="RefSeq" id="WP_013195320.1">
    <property type="nucleotide sequence ID" value="NC_014253.1"/>
</dbReference>
<dbReference type="PANTHER" id="PTHR19328:SF13">
    <property type="entry name" value="HIPL1 PROTEIN"/>
    <property type="match status" value="1"/>
</dbReference>
<proteinExistence type="predicted"/>
<dbReference type="OrthoDB" id="6744at2157"/>
<accession>D7EA84</accession>
<dbReference type="GO" id="GO:0008876">
    <property type="term" value="F:quinoprotein glucose dehydrogenase activity"/>
    <property type="evidence" value="ECO:0007669"/>
    <property type="project" value="UniProtKB-EC"/>
</dbReference>
<dbReference type="Proteomes" id="UP000000391">
    <property type="component" value="Chromosome"/>
</dbReference>
<sequence>MVSKKKIVLLLTIILIVGIFTGFLWNNFIAERQDNLTSYNLSEIENGSGSEAFATIIANNLVIPWSINFLPDGSIIFTERPGRIQMIDVEQGQLQKPLLTIDEVAHSGEGGLLGITLHPDFSDNHWVYVYYTYEDGENTANKVVRFEKNKRNLVNKTTIIDDIPGSFIHNGGRIKFGPDGYLYITTGDSANGELAQNKNSLAGKILRLEDDGSVPKNNPFPDSPIYSLGHRNPQGLAWDKQDRLWSTEHGSSATDELNLIKPGNNYGWPVIQGDETSTGLENPVIHSGSQTWAPSGAAYLNGSVYFAGLRSQSLYEAEIGDNKSIDLKRHLKRKFGRLRGVVVGPDDFLYIFTSNRDGRGVPTENDDQIIRINPKNLSTSTDNN</sequence>
<keyword evidence="4" id="KW-1185">Reference proteome</keyword>
<dbReference type="PANTHER" id="PTHR19328">
    <property type="entry name" value="HEDGEHOG-INTERACTING PROTEIN"/>
    <property type="match status" value="1"/>
</dbReference>
<feature type="domain" description="Glucose/Sorbosone dehydrogenase" evidence="2">
    <location>
        <begin position="63"/>
        <end position="359"/>
    </location>
</feature>
<dbReference type="InterPro" id="IPR012938">
    <property type="entry name" value="Glc/Sorbosone_DH"/>
</dbReference>
<keyword evidence="1" id="KW-1133">Transmembrane helix</keyword>
<organism evidence="3 4">
    <name type="scientific">Methanohalobium evestigatum (strain ATCC BAA-1072 / DSM 3721 / NBRC 107634 / OCM 161 / Z-7303)</name>
    <dbReference type="NCBI Taxonomy" id="644295"/>
    <lineage>
        <taxon>Archaea</taxon>
        <taxon>Methanobacteriati</taxon>
        <taxon>Methanobacteriota</taxon>
        <taxon>Stenosarchaea group</taxon>
        <taxon>Methanomicrobia</taxon>
        <taxon>Methanosarcinales</taxon>
        <taxon>Methanosarcinaceae</taxon>
        <taxon>Methanohalobium</taxon>
    </lineage>
</organism>
<evidence type="ECO:0000259" key="2">
    <source>
        <dbReference type="Pfam" id="PF07995"/>
    </source>
</evidence>
<gene>
    <name evidence="3" type="ordered locus">Metev_1924</name>
</gene>
<keyword evidence="1" id="KW-0472">Membrane</keyword>
<dbReference type="STRING" id="644295.Metev_1924"/>
<name>D7EA84_METEZ</name>
<feature type="transmembrane region" description="Helical" evidence="1">
    <location>
        <begin position="7"/>
        <end position="25"/>
    </location>
</feature>
<dbReference type="SUPFAM" id="SSF50952">
    <property type="entry name" value="Soluble quinoprotein glucose dehydrogenase"/>
    <property type="match status" value="1"/>
</dbReference>
<dbReference type="GeneID" id="9347583"/>
<dbReference type="EC" id="1.1.5.2" evidence="3"/>
<dbReference type="Gene3D" id="2.120.10.30">
    <property type="entry name" value="TolB, C-terminal domain"/>
    <property type="match status" value="1"/>
</dbReference>
<dbReference type="InterPro" id="IPR011041">
    <property type="entry name" value="Quinoprot_gluc/sorb_DH_b-prop"/>
</dbReference>
<reference evidence="3 4" key="1">
    <citation type="submission" date="2010-06" db="EMBL/GenBank/DDBJ databases">
        <title>Complete sequence chromosome of Methanohalobium evestigatum Z-7303.</title>
        <authorList>
            <consortium name="US DOE Joint Genome Institute"/>
            <person name="Lucas S."/>
            <person name="Copeland A."/>
            <person name="Lapidus A."/>
            <person name="Cheng J.-F."/>
            <person name="Bruce D."/>
            <person name="Goodwin L."/>
            <person name="Pitluck S."/>
            <person name="Saunders E."/>
            <person name="Detter J.C."/>
            <person name="Han C."/>
            <person name="Tapia R."/>
            <person name="Land M."/>
            <person name="Hauser L."/>
            <person name="Kyrpides N."/>
            <person name="Mikhailova N."/>
            <person name="Sieprawska-Lupa M."/>
            <person name="Whitman W.B."/>
            <person name="Anderson I."/>
            <person name="Woyke T."/>
        </authorList>
    </citation>
    <scope>NUCLEOTIDE SEQUENCE [LARGE SCALE GENOMIC DNA]</scope>
    <source>
        <strain evidence="4">ATCC BAA-1072 / DSM 3721 / NBRC 107634 / OCM 161 / Z-7303</strain>
    </source>
</reference>
<dbReference type="InterPro" id="IPR011042">
    <property type="entry name" value="6-blade_b-propeller_TolB-like"/>
</dbReference>
<evidence type="ECO:0000313" key="3">
    <source>
        <dbReference type="EMBL" id="ADI74755.1"/>
    </source>
</evidence>
<dbReference type="HOGENOM" id="CLU_012253_0_0_2"/>